<organism evidence="1 2">
    <name type="scientific">Helianthus annuus</name>
    <name type="common">Common sunflower</name>
    <dbReference type="NCBI Taxonomy" id="4232"/>
    <lineage>
        <taxon>Eukaryota</taxon>
        <taxon>Viridiplantae</taxon>
        <taxon>Streptophyta</taxon>
        <taxon>Embryophyta</taxon>
        <taxon>Tracheophyta</taxon>
        <taxon>Spermatophyta</taxon>
        <taxon>Magnoliopsida</taxon>
        <taxon>eudicotyledons</taxon>
        <taxon>Gunneridae</taxon>
        <taxon>Pentapetalae</taxon>
        <taxon>asterids</taxon>
        <taxon>campanulids</taxon>
        <taxon>Asterales</taxon>
        <taxon>Asteraceae</taxon>
        <taxon>Asteroideae</taxon>
        <taxon>Heliantheae alliance</taxon>
        <taxon>Heliantheae</taxon>
        <taxon>Helianthus</taxon>
    </lineage>
</organism>
<dbReference type="Gramene" id="mRNA:HanXRQr2_Chr14g0638281">
    <property type="protein sequence ID" value="CDS:HanXRQr2_Chr14g0638281.1"/>
    <property type="gene ID" value="HanXRQr2_Chr14g0638281"/>
</dbReference>
<comment type="caution">
    <text evidence="1">The sequence shown here is derived from an EMBL/GenBank/DDBJ whole genome shotgun (WGS) entry which is preliminary data.</text>
</comment>
<accession>A0A9K3E8K2</accession>
<dbReference type="EMBL" id="MNCJ02000329">
    <property type="protein sequence ID" value="KAF5768602.1"/>
    <property type="molecule type" value="Genomic_DNA"/>
</dbReference>
<keyword evidence="2" id="KW-1185">Reference proteome</keyword>
<reference evidence="1" key="2">
    <citation type="submission" date="2020-06" db="EMBL/GenBank/DDBJ databases">
        <title>Helianthus annuus Genome sequencing and assembly Release 2.</title>
        <authorList>
            <person name="Gouzy J."/>
            <person name="Langlade N."/>
            <person name="Munos S."/>
        </authorList>
    </citation>
    <scope>NUCLEOTIDE SEQUENCE</scope>
    <source>
        <tissue evidence="1">Leaves</tissue>
    </source>
</reference>
<proteinExistence type="predicted"/>
<evidence type="ECO:0000313" key="2">
    <source>
        <dbReference type="Proteomes" id="UP000215914"/>
    </source>
</evidence>
<dbReference type="Proteomes" id="UP000215914">
    <property type="component" value="Unassembled WGS sequence"/>
</dbReference>
<reference evidence="1" key="1">
    <citation type="journal article" date="2017" name="Nature">
        <title>The sunflower genome provides insights into oil metabolism, flowering and Asterid evolution.</title>
        <authorList>
            <person name="Badouin H."/>
            <person name="Gouzy J."/>
            <person name="Grassa C.J."/>
            <person name="Murat F."/>
            <person name="Staton S.E."/>
            <person name="Cottret L."/>
            <person name="Lelandais-Briere C."/>
            <person name="Owens G.L."/>
            <person name="Carrere S."/>
            <person name="Mayjonade B."/>
            <person name="Legrand L."/>
            <person name="Gill N."/>
            <person name="Kane N.C."/>
            <person name="Bowers J.E."/>
            <person name="Hubner S."/>
            <person name="Bellec A."/>
            <person name="Berard A."/>
            <person name="Berges H."/>
            <person name="Blanchet N."/>
            <person name="Boniface M.C."/>
            <person name="Brunel D."/>
            <person name="Catrice O."/>
            <person name="Chaidir N."/>
            <person name="Claudel C."/>
            <person name="Donnadieu C."/>
            <person name="Faraut T."/>
            <person name="Fievet G."/>
            <person name="Helmstetter N."/>
            <person name="King M."/>
            <person name="Knapp S.J."/>
            <person name="Lai Z."/>
            <person name="Le Paslier M.C."/>
            <person name="Lippi Y."/>
            <person name="Lorenzon L."/>
            <person name="Mandel J.R."/>
            <person name="Marage G."/>
            <person name="Marchand G."/>
            <person name="Marquand E."/>
            <person name="Bret-Mestries E."/>
            <person name="Morien E."/>
            <person name="Nambeesan S."/>
            <person name="Nguyen T."/>
            <person name="Pegot-Espagnet P."/>
            <person name="Pouilly N."/>
            <person name="Raftis F."/>
            <person name="Sallet E."/>
            <person name="Schiex T."/>
            <person name="Thomas J."/>
            <person name="Vandecasteele C."/>
            <person name="Vares D."/>
            <person name="Vear F."/>
            <person name="Vautrin S."/>
            <person name="Crespi M."/>
            <person name="Mangin B."/>
            <person name="Burke J.M."/>
            <person name="Salse J."/>
            <person name="Munos S."/>
            <person name="Vincourt P."/>
            <person name="Rieseberg L.H."/>
            <person name="Langlade N.B."/>
        </authorList>
    </citation>
    <scope>NUCLEOTIDE SEQUENCE</scope>
    <source>
        <tissue evidence="1">Leaves</tissue>
    </source>
</reference>
<evidence type="ECO:0000313" key="1">
    <source>
        <dbReference type="EMBL" id="KAF5768602.1"/>
    </source>
</evidence>
<dbReference type="AlphaFoldDB" id="A0A9K3E8K2"/>
<protein>
    <submittedName>
        <fullName evidence="1">Uncharacterized protein</fullName>
    </submittedName>
</protein>
<name>A0A9K3E8K2_HELAN</name>
<gene>
    <name evidence="1" type="ORF">HanXRQr2_Chr14g0638281</name>
</gene>
<sequence>MISFNKLPHRKRGKEIRCPFIRRDKYRPSRWDPVRYSTKNKLRTRVSVKMRMKGPINTKPVFSCF</sequence>